<keyword evidence="3" id="KW-1185">Reference proteome</keyword>
<protein>
    <submittedName>
        <fullName evidence="2">Uncharacterized protein</fullName>
    </submittedName>
</protein>
<feature type="region of interest" description="Disordered" evidence="1">
    <location>
        <begin position="1"/>
        <end position="23"/>
    </location>
</feature>
<gene>
    <name evidence="2" type="ORF">ALC56_12593</name>
</gene>
<dbReference type="AlphaFoldDB" id="A0A195EYA0"/>
<proteinExistence type="predicted"/>
<organism evidence="2 3">
    <name type="scientific">Trachymyrmex septentrionalis</name>
    <dbReference type="NCBI Taxonomy" id="34720"/>
    <lineage>
        <taxon>Eukaryota</taxon>
        <taxon>Metazoa</taxon>
        <taxon>Ecdysozoa</taxon>
        <taxon>Arthropoda</taxon>
        <taxon>Hexapoda</taxon>
        <taxon>Insecta</taxon>
        <taxon>Pterygota</taxon>
        <taxon>Neoptera</taxon>
        <taxon>Endopterygota</taxon>
        <taxon>Hymenoptera</taxon>
        <taxon>Apocrita</taxon>
        <taxon>Aculeata</taxon>
        <taxon>Formicoidea</taxon>
        <taxon>Formicidae</taxon>
        <taxon>Myrmicinae</taxon>
        <taxon>Trachymyrmex</taxon>
    </lineage>
</organism>
<accession>A0A195EYA0</accession>
<evidence type="ECO:0000313" key="3">
    <source>
        <dbReference type="Proteomes" id="UP000078541"/>
    </source>
</evidence>
<reference evidence="2 3" key="1">
    <citation type="submission" date="2016-03" db="EMBL/GenBank/DDBJ databases">
        <title>Trachymyrmex septentrionalis WGS genome.</title>
        <authorList>
            <person name="Nygaard S."/>
            <person name="Hu H."/>
            <person name="Boomsma J."/>
            <person name="Zhang G."/>
        </authorList>
    </citation>
    <scope>NUCLEOTIDE SEQUENCE [LARGE SCALE GENOMIC DNA]</scope>
    <source>
        <strain evidence="2">Tsep2-gDNA-1</strain>
        <tissue evidence="2">Whole body</tissue>
    </source>
</reference>
<name>A0A195EYA0_9HYME</name>
<sequence length="191" mass="22357">MAEKARNREMKRRGERERERERERKRIAAARRIGDGDRWMVGGLASPGSTVRRLTSVRGFYYDVLESCGVRRKRGSYSPYPNGAAQLSAKSFAPLASLFRPDLHSPIFTSPFRETDSQYILCTKKNLTPHQLTEKEEAYKGKSTRSFIRFVRRFLIISATNDVSILKWMDDIEKALFKYTISFIHRYYRMK</sequence>
<evidence type="ECO:0000313" key="2">
    <source>
        <dbReference type="EMBL" id="KYN33116.1"/>
    </source>
</evidence>
<evidence type="ECO:0000256" key="1">
    <source>
        <dbReference type="SAM" id="MobiDB-lite"/>
    </source>
</evidence>
<dbReference type="EMBL" id="KQ981914">
    <property type="protein sequence ID" value="KYN33116.1"/>
    <property type="molecule type" value="Genomic_DNA"/>
</dbReference>
<dbReference type="Proteomes" id="UP000078541">
    <property type="component" value="Unassembled WGS sequence"/>
</dbReference>